<evidence type="ECO:0000313" key="2">
    <source>
        <dbReference type="Proteomes" id="UP001595851"/>
    </source>
</evidence>
<dbReference type="Proteomes" id="UP001595851">
    <property type="component" value="Unassembled WGS sequence"/>
</dbReference>
<reference evidence="2" key="1">
    <citation type="journal article" date="2019" name="Int. J. Syst. Evol. Microbiol.">
        <title>The Global Catalogue of Microorganisms (GCM) 10K type strain sequencing project: providing services to taxonomists for standard genome sequencing and annotation.</title>
        <authorList>
            <consortium name="The Broad Institute Genomics Platform"/>
            <consortium name="The Broad Institute Genome Sequencing Center for Infectious Disease"/>
            <person name="Wu L."/>
            <person name="Ma J."/>
        </authorList>
    </citation>
    <scope>NUCLEOTIDE SEQUENCE [LARGE SCALE GENOMIC DNA]</scope>
    <source>
        <strain evidence="2">TBRC 1276</strain>
    </source>
</reference>
<name>A0ABV8GJ62_9ACTN</name>
<keyword evidence="2" id="KW-1185">Reference proteome</keyword>
<dbReference type="EMBL" id="JBHSBI010000024">
    <property type="protein sequence ID" value="MFC4012984.1"/>
    <property type="molecule type" value="Genomic_DNA"/>
</dbReference>
<comment type="caution">
    <text evidence="1">The sequence shown here is derived from an EMBL/GenBank/DDBJ whole genome shotgun (WGS) entry which is preliminary data.</text>
</comment>
<dbReference type="RefSeq" id="WP_379532869.1">
    <property type="nucleotide sequence ID" value="NZ_JBHSBI010000024.1"/>
</dbReference>
<sequence length="46" mass="4608">MLLTTLVLGGGTLGWLLLGGVFAAAGVAMAPAVRWAGARLNGRDRG</sequence>
<gene>
    <name evidence="1" type="ORF">ACFOY2_37550</name>
</gene>
<protein>
    <submittedName>
        <fullName evidence="1">Uncharacterized protein</fullName>
    </submittedName>
</protein>
<evidence type="ECO:0000313" key="1">
    <source>
        <dbReference type="EMBL" id="MFC4012984.1"/>
    </source>
</evidence>
<proteinExistence type="predicted"/>
<accession>A0ABV8GJ62</accession>
<organism evidence="1 2">
    <name type="scientific">Nonomuraea purpurea</name>
    <dbReference type="NCBI Taxonomy" id="1849276"/>
    <lineage>
        <taxon>Bacteria</taxon>
        <taxon>Bacillati</taxon>
        <taxon>Actinomycetota</taxon>
        <taxon>Actinomycetes</taxon>
        <taxon>Streptosporangiales</taxon>
        <taxon>Streptosporangiaceae</taxon>
        <taxon>Nonomuraea</taxon>
    </lineage>
</organism>